<comment type="caution">
    <text evidence="1">The sequence shown here is derived from an EMBL/GenBank/DDBJ whole genome shotgun (WGS) entry which is preliminary data.</text>
</comment>
<organism evidence="1 2">
    <name type="scientific">Dryococelus australis</name>
    <dbReference type="NCBI Taxonomy" id="614101"/>
    <lineage>
        <taxon>Eukaryota</taxon>
        <taxon>Metazoa</taxon>
        <taxon>Ecdysozoa</taxon>
        <taxon>Arthropoda</taxon>
        <taxon>Hexapoda</taxon>
        <taxon>Insecta</taxon>
        <taxon>Pterygota</taxon>
        <taxon>Neoptera</taxon>
        <taxon>Polyneoptera</taxon>
        <taxon>Phasmatodea</taxon>
        <taxon>Verophasmatodea</taxon>
        <taxon>Anareolatae</taxon>
        <taxon>Phasmatidae</taxon>
        <taxon>Eurycanthinae</taxon>
        <taxon>Dryococelus</taxon>
    </lineage>
</organism>
<reference evidence="1 2" key="1">
    <citation type="submission" date="2023-02" db="EMBL/GenBank/DDBJ databases">
        <title>LHISI_Scaffold_Assembly.</title>
        <authorList>
            <person name="Stuart O.P."/>
            <person name="Cleave R."/>
            <person name="Magrath M.J.L."/>
            <person name="Mikheyev A.S."/>
        </authorList>
    </citation>
    <scope>NUCLEOTIDE SEQUENCE [LARGE SCALE GENOMIC DNA]</scope>
    <source>
        <strain evidence="1">Daus_M_001</strain>
        <tissue evidence="1">Leg muscle</tissue>
    </source>
</reference>
<dbReference type="EMBL" id="JARBHB010000010">
    <property type="protein sequence ID" value="KAJ8874330.1"/>
    <property type="molecule type" value="Genomic_DNA"/>
</dbReference>
<proteinExistence type="predicted"/>
<keyword evidence="2" id="KW-1185">Reference proteome</keyword>
<name>A0ABQ9GQK0_9NEOP</name>
<protein>
    <submittedName>
        <fullName evidence="1">Uncharacterized protein</fullName>
    </submittedName>
</protein>
<accession>A0ABQ9GQK0</accession>
<evidence type="ECO:0000313" key="2">
    <source>
        <dbReference type="Proteomes" id="UP001159363"/>
    </source>
</evidence>
<sequence length="111" mass="13077">MGDVFKDKRGGRRFFKFTLADRTVAQNYIKSIPSESSHYPRKKSTKEYIAFKKRNPEDQVSYKFYRKVFMHDFPNLKFRKPRADTCKASHRLNNENKHGNVILSAKASSEL</sequence>
<evidence type="ECO:0000313" key="1">
    <source>
        <dbReference type="EMBL" id="KAJ8874330.1"/>
    </source>
</evidence>
<dbReference type="Proteomes" id="UP001159363">
    <property type="component" value="Chromosome 9"/>
</dbReference>
<gene>
    <name evidence="1" type="ORF">PR048_025176</name>
</gene>